<feature type="transmembrane region" description="Helical" evidence="1">
    <location>
        <begin position="33"/>
        <end position="54"/>
    </location>
</feature>
<dbReference type="EMBL" id="CP016808">
    <property type="protein sequence ID" value="ANY70063.1"/>
    <property type="molecule type" value="Genomic_DNA"/>
</dbReference>
<dbReference type="RefSeq" id="WP_099521009.1">
    <property type="nucleotide sequence ID" value="NZ_CP016808.1"/>
</dbReference>
<evidence type="ECO:0000313" key="2">
    <source>
        <dbReference type="EMBL" id="ANY70063.1"/>
    </source>
</evidence>
<feature type="transmembrane region" description="Helical" evidence="1">
    <location>
        <begin position="60"/>
        <end position="82"/>
    </location>
</feature>
<keyword evidence="1" id="KW-1133">Transmembrane helix</keyword>
<protein>
    <recommendedName>
        <fullName evidence="3">2TM domain-containing protein</fullName>
    </recommendedName>
</protein>
<feature type="transmembrane region" description="Helical" evidence="1">
    <location>
        <begin position="153"/>
        <end position="171"/>
    </location>
</feature>
<evidence type="ECO:0000256" key="1">
    <source>
        <dbReference type="SAM" id="Phobius"/>
    </source>
</evidence>
<keyword evidence="1" id="KW-0812">Transmembrane</keyword>
<keyword evidence="1" id="KW-0472">Membrane</keyword>
<feature type="transmembrane region" description="Helical" evidence="1">
    <location>
        <begin position="6"/>
        <end position="26"/>
    </location>
</feature>
<gene>
    <name evidence="2" type="ORF">BBD42_28870</name>
</gene>
<organism evidence="2">
    <name type="scientific">Paenibacillus sp. BIHB 4019</name>
    <dbReference type="NCBI Taxonomy" id="1870819"/>
    <lineage>
        <taxon>Bacteria</taxon>
        <taxon>Bacillati</taxon>
        <taxon>Bacillota</taxon>
        <taxon>Bacilli</taxon>
        <taxon>Bacillales</taxon>
        <taxon>Paenibacillaceae</taxon>
        <taxon>Paenibacillus</taxon>
    </lineage>
</organism>
<feature type="transmembrane region" description="Helical" evidence="1">
    <location>
        <begin position="121"/>
        <end position="138"/>
    </location>
</feature>
<dbReference type="AlphaFoldDB" id="A0A1B2DQQ5"/>
<name>A0A1B2DQQ5_9BACL</name>
<accession>A0A1B2DQQ5</accession>
<proteinExistence type="predicted"/>
<sequence>MAVFIIGCEMAFWVFVLAGLVSRYMLRAPKLGAFLLYCTPVIDLVLLAATVIHLRGGAEASFVHGLAAIYIGCSIAYGHAMIRWADAQFAHRFAGGPAPQKKAKTGEEHARNERLGWLRHLVAWAIGCAVLYGMIIMVNEPSQTAALRQVMEWWTWVLGIDFVISFSYTIWPRKAKAANEKAS</sequence>
<reference evidence="2" key="1">
    <citation type="submission" date="2016-08" db="EMBL/GenBank/DDBJ databases">
        <title>Complete Genome Seqeunce of Paenibacillus sp. BIHB 4019 from tea rhizoplane.</title>
        <authorList>
            <person name="Thakur R."/>
            <person name="Swarnkar M.K."/>
            <person name="Gulati A."/>
        </authorList>
    </citation>
    <scope>NUCLEOTIDE SEQUENCE [LARGE SCALE GENOMIC DNA]</scope>
    <source>
        <strain evidence="2">BIHB4019</strain>
    </source>
</reference>
<evidence type="ECO:0008006" key="3">
    <source>
        <dbReference type="Google" id="ProtNLM"/>
    </source>
</evidence>